<evidence type="ECO:0000259" key="4">
    <source>
        <dbReference type="PROSITE" id="PS01124"/>
    </source>
</evidence>
<name>A0ABV6FZL4_9GAMM</name>
<dbReference type="Pfam" id="PF01965">
    <property type="entry name" value="DJ-1_PfpI"/>
    <property type="match status" value="1"/>
</dbReference>
<dbReference type="InterPro" id="IPR018060">
    <property type="entry name" value="HTH_AraC"/>
</dbReference>
<sequence>MLTKTDLPPLLSPREAAITLDVWLLPKFSMLTLFCLLEPLRVANRLGRPLFAWRLLSSDGEPVVASNGVGIDADAAFDDVPRGDMLVVVASFEAEAAVSARHHALLRRTAGRNMPIAALDTAPFILARAGVLEGYRVAVHWESLPAFLEDFAHLNAGAARYIIDGKRLTGAGGAAGIDMMLSWIEQGWGQALADAIARQLLHQRQTSEESPGQALVGEGYTLERMPTPLAKALAIMEATTASPLSIAELGQRVGRSPRQLARLYDQYLHMAPRQCYLVLRLDRARRILIDSRISVTQAALATGFEHVAHFSRAYRQRFGEPPSVTAGRSRSDT</sequence>
<keyword evidence="3" id="KW-0804">Transcription</keyword>
<dbReference type="InterPro" id="IPR018062">
    <property type="entry name" value="HTH_AraC-typ_CS"/>
</dbReference>
<reference evidence="5 6" key="1">
    <citation type="submission" date="2024-09" db="EMBL/GenBank/DDBJ databases">
        <authorList>
            <person name="Sun Q."/>
            <person name="Mori K."/>
        </authorList>
    </citation>
    <scope>NUCLEOTIDE SEQUENCE [LARGE SCALE GENOMIC DNA]</scope>
    <source>
        <strain evidence="5 6">CCM 7415</strain>
    </source>
</reference>
<organism evidence="5 6">
    <name type="scientific">Kushneria aurantia</name>
    <dbReference type="NCBI Taxonomy" id="504092"/>
    <lineage>
        <taxon>Bacteria</taxon>
        <taxon>Pseudomonadati</taxon>
        <taxon>Pseudomonadota</taxon>
        <taxon>Gammaproteobacteria</taxon>
        <taxon>Oceanospirillales</taxon>
        <taxon>Halomonadaceae</taxon>
        <taxon>Kushneria</taxon>
    </lineage>
</organism>
<dbReference type="SMART" id="SM00342">
    <property type="entry name" value="HTH_ARAC"/>
    <property type="match status" value="1"/>
</dbReference>
<keyword evidence="6" id="KW-1185">Reference proteome</keyword>
<dbReference type="Pfam" id="PF12833">
    <property type="entry name" value="HTH_18"/>
    <property type="match status" value="1"/>
</dbReference>
<feature type="domain" description="HTH araC/xylS-type" evidence="4">
    <location>
        <begin position="230"/>
        <end position="328"/>
    </location>
</feature>
<dbReference type="PROSITE" id="PS01124">
    <property type="entry name" value="HTH_ARAC_FAMILY_2"/>
    <property type="match status" value="1"/>
</dbReference>
<evidence type="ECO:0000313" key="6">
    <source>
        <dbReference type="Proteomes" id="UP001589814"/>
    </source>
</evidence>
<dbReference type="InterPro" id="IPR002818">
    <property type="entry name" value="DJ-1/PfpI"/>
</dbReference>
<dbReference type="SUPFAM" id="SSF52317">
    <property type="entry name" value="Class I glutamine amidotransferase-like"/>
    <property type="match status" value="1"/>
</dbReference>
<dbReference type="Gene3D" id="3.40.50.880">
    <property type="match status" value="1"/>
</dbReference>
<dbReference type="SUPFAM" id="SSF46689">
    <property type="entry name" value="Homeodomain-like"/>
    <property type="match status" value="1"/>
</dbReference>
<keyword evidence="2" id="KW-0238">DNA-binding</keyword>
<dbReference type="Gene3D" id="1.10.10.60">
    <property type="entry name" value="Homeodomain-like"/>
    <property type="match status" value="1"/>
</dbReference>
<protein>
    <submittedName>
        <fullName evidence="5">GlxA family transcriptional regulator</fullName>
    </submittedName>
</protein>
<evidence type="ECO:0000256" key="2">
    <source>
        <dbReference type="ARBA" id="ARBA00023125"/>
    </source>
</evidence>
<dbReference type="CDD" id="cd03136">
    <property type="entry name" value="GATase1_AraC_ArgR_like"/>
    <property type="match status" value="1"/>
</dbReference>
<dbReference type="EMBL" id="JBHLVX010000009">
    <property type="protein sequence ID" value="MFC0266840.1"/>
    <property type="molecule type" value="Genomic_DNA"/>
</dbReference>
<proteinExistence type="predicted"/>
<dbReference type="PROSITE" id="PS00041">
    <property type="entry name" value="HTH_ARAC_FAMILY_1"/>
    <property type="match status" value="1"/>
</dbReference>
<dbReference type="InterPro" id="IPR052158">
    <property type="entry name" value="INH-QAR"/>
</dbReference>
<comment type="caution">
    <text evidence="5">The sequence shown here is derived from an EMBL/GenBank/DDBJ whole genome shotgun (WGS) entry which is preliminary data.</text>
</comment>
<dbReference type="Proteomes" id="UP001589814">
    <property type="component" value="Unassembled WGS sequence"/>
</dbReference>
<dbReference type="PANTHER" id="PTHR43130">
    <property type="entry name" value="ARAC-FAMILY TRANSCRIPTIONAL REGULATOR"/>
    <property type="match status" value="1"/>
</dbReference>
<dbReference type="InterPro" id="IPR009057">
    <property type="entry name" value="Homeodomain-like_sf"/>
</dbReference>
<evidence type="ECO:0000256" key="3">
    <source>
        <dbReference type="ARBA" id="ARBA00023163"/>
    </source>
</evidence>
<dbReference type="PANTHER" id="PTHR43130:SF3">
    <property type="entry name" value="HTH-TYPE TRANSCRIPTIONAL REGULATOR RV1931C"/>
    <property type="match status" value="1"/>
</dbReference>
<accession>A0ABV6FZL4</accession>
<keyword evidence="1" id="KW-0805">Transcription regulation</keyword>
<dbReference type="RefSeq" id="WP_019951961.1">
    <property type="nucleotide sequence ID" value="NZ_JBHLVX010000009.1"/>
</dbReference>
<evidence type="ECO:0000256" key="1">
    <source>
        <dbReference type="ARBA" id="ARBA00023015"/>
    </source>
</evidence>
<gene>
    <name evidence="5" type="ORF">ACFFHW_02320</name>
</gene>
<evidence type="ECO:0000313" key="5">
    <source>
        <dbReference type="EMBL" id="MFC0266840.1"/>
    </source>
</evidence>
<dbReference type="InterPro" id="IPR029062">
    <property type="entry name" value="Class_I_gatase-like"/>
</dbReference>